<keyword evidence="2" id="KW-1185">Reference proteome</keyword>
<proteinExistence type="predicted"/>
<dbReference type="STRING" id="1219043.SCH01S_42_00870"/>
<dbReference type="Proteomes" id="UP000033202">
    <property type="component" value="Unassembled WGS sequence"/>
</dbReference>
<dbReference type="OrthoDB" id="7596589at2"/>
<dbReference type="AlphaFoldDB" id="A0A0E9MR69"/>
<gene>
    <name evidence="1" type="ORF">SCH01S_42_00870</name>
</gene>
<accession>A0A0E9MR69</accession>
<comment type="caution">
    <text evidence="1">The sequence shown here is derived from an EMBL/GenBank/DDBJ whole genome shotgun (WGS) entry which is preliminary data.</text>
</comment>
<dbReference type="EMBL" id="BBWU01000042">
    <property type="protein sequence ID" value="GAO40044.1"/>
    <property type="molecule type" value="Genomic_DNA"/>
</dbReference>
<evidence type="ECO:0000313" key="1">
    <source>
        <dbReference type="EMBL" id="GAO40044.1"/>
    </source>
</evidence>
<sequence length="137" mass="14598">MRNLIGIVLIGTSAALLGTAALSQTGDHAVERDLKIMDQWLAGKQPGEPVSCIPQRQIRSTYYVGGQTILYKISNNLVYRNDPPGGCPGLNSNLALETHTPTGMLCSGDIAQVRDYTAGYSPGGCALGQFVPYRTAK</sequence>
<name>A0A0E9MR69_9SPHN</name>
<reference evidence="1 2" key="1">
    <citation type="submission" date="2015-04" db="EMBL/GenBank/DDBJ databases">
        <title>Whole genome shotgun sequence of Sphingomonas changbaiensis NBRC 104936.</title>
        <authorList>
            <person name="Katano-Makiyama Y."/>
            <person name="Hosoyama A."/>
            <person name="Hashimoto M."/>
            <person name="Noguchi M."/>
            <person name="Tsuchikane K."/>
            <person name="Ohji S."/>
            <person name="Yamazoe A."/>
            <person name="Ichikawa N."/>
            <person name="Kimura A."/>
            <person name="Fujita N."/>
        </authorList>
    </citation>
    <scope>NUCLEOTIDE SEQUENCE [LARGE SCALE GENOMIC DNA]</scope>
    <source>
        <strain evidence="1 2">NBRC 104936</strain>
    </source>
</reference>
<evidence type="ECO:0000313" key="2">
    <source>
        <dbReference type="Proteomes" id="UP000033202"/>
    </source>
</evidence>
<organism evidence="1 2">
    <name type="scientific">Sphingomonas changbaiensis NBRC 104936</name>
    <dbReference type="NCBI Taxonomy" id="1219043"/>
    <lineage>
        <taxon>Bacteria</taxon>
        <taxon>Pseudomonadati</taxon>
        <taxon>Pseudomonadota</taxon>
        <taxon>Alphaproteobacteria</taxon>
        <taxon>Sphingomonadales</taxon>
        <taxon>Sphingomonadaceae</taxon>
        <taxon>Sphingomonas</taxon>
    </lineage>
</organism>
<dbReference type="RefSeq" id="WP_052733905.1">
    <property type="nucleotide sequence ID" value="NZ_BBWU01000042.1"/>
</dbReference>
<protein>
    <submittedName>
        <fullName evidence="1">Uncharacterized protein</fullName>
    </submittedName>
</protein>